<organism evidence="16 17">
    <name type="scientific">Tilletia horrida</name>
    <dbReference type="NCBI Taxonomy" id="155126"/>
    <lineage>
        <taxon>Eukaryota</taxon>
        <taxon>Fungi</taxon>
        <taxon>Dikarya</taxon>
        <taxon>Basidiomycota</taxon>
        <taxon>Ustilaginomycotina</taxon>
        <taxon>Exobasidiomycetes</taxon>
        <taxon>Tilletiales</taxon>
        <taxon>Tilletiaceae</taxon>
        <taxon>Tilletia</taxon>
    </lineage>
</organism>
<evidence type="ECO:0000256" key="8">
    <source>
        <dbReference type="ARBA" id="ARBA00022605"/>
    </source>
</evidence>
<evidence type="ECO:0000256" key="3">
    <source>
        <dbReference type="ARBA" id="ARBA00004733"/>
    </source>
</evidence>
<dbReference type="GO" id="GO:0004834">
    <property type="term" value="F:tryptophan synthase activity"/>
    <property type="evidence" value="ECO:0007669"/>
    <property type="project" value="UniProtKB-EC"/>
</dbReference>
<comment type="function">
    <text evidence="2">The alpha subunit is responsible for the aldol cleavage of indoleglycerol phosphate to indole and glyceraldehyde 3-phosphate.</text>
</comment>
<dbReference type="EMBL" id="JAPDMZ010000090">
    <property type="protein sequence ID" value="KAK0550592.1"/>
    <property type="molecule type" value="Genomic_DNA"/>
</dbReference>
<sequence length="712" mass="76733">MTSHLNAVFERCKAAHKPAFVAYTVAGHPTKNATVELMLALERGGADIIELGVPFSDPQADGPTIQAASTLALKHNTSYSDCLGFVRQARAKGLKAAVVLMGYFNPLLAYGEERAIKDAADAGANGFIVVDLPPDEAGEFSSYCSKHAVSFVPLVAPSTSDHRLASIMEFASSWVYVVSRMGTTGSAKFDISSIPPLLGRIRKHTPNPLCVGFNVASFEDFRGLAEAGAQGVVVGSAIVRTIEQAYDGAKADGEQAQIKAGADAAEALAAKITGKDQHYEFAAAIAGQIEEVKPNGKVVVADKPTGKTDAVNFGRFGTFGGAFVSEALVDAINELDKVYTEALNDPEFDKEIKGWYEYIGRPSTLYEATRLTEHAGGARIWLKREDLNHTGSHKINNAIGQLLIARRIGKTRIITETGAGQHGVATATACARFGMECIVYMGAEDVRRQGLNVFRMKMLGAKVIPVESGSKTLKDAVNEAMRDWVTNLETTHYLLGSVLGPHPFPKMIRDLQRVIGKEIKEQIVEKAGKLPDAIVACVGGGSNAIGTFYDFIEEKNVRLIGVEAGGDGVDTDRHSATLTKGSIGVLHGARMYLLQTKEGQITETHSISAGLDYPGVGPEHSFLKEAKRAEYMVATDVQALSAFRLLTEREGIIPALESAHAIYGGVELAKTMSKDQNVVITLSGRGDKDVQQIYELLNKEEWREKLDWHLLD</sequence>
<dbReference type="FunFam" id="3.40.50.1100:FF:000001">
    <property type="entry name" value="Tryptophan synthase beta chain"/>
    <property type="match status" value="1"/>
</dbReference>
<accession>A0AAN6JTR8</accession>
<dbReference type="PROSITE" id="PS00168">
    <property type="entry name" value="TRP_SYNTHASE_BETA"/>
    <property type="match status" value="1"/>
</dbReference>
<evidence type="ECO:0000313" key="16">
    <source>
        <dbReference type="EMBL" id="KAK0550592.1"/>
    </source>
</evidence>
<evidence type="ECO:0000256" key="9">
    <source>
        <dbReference type="ARBA" id="ARBA00022822"/>
    </source>
</evidence>
<keyword evidence="11 14" id="KW-0057">Aromatic amino acid biosynthesis</keyword>
<keyword evidence="17" id="KW-1185">Reference proteome</keyword>
<dbReference type="FunFam" id="3.40.50.1100:FF:000004">
    <property type="entry name" value="Tryptophan synthase beta chain"/>
    <property type="match status" value="1"/>
</dbReference>
<reference evidence="16" key="1">
    <citation type="journal article" date="2023" name="PhytoFront">
        <title>Draft Genome Resources of Seven Strains of Tilletia horrida, Causal Agent of Kernel Smut of Rice.</title>
        <authorList>
            <person name="Khanal S."/>
            <person name="Antony Babu S."/>
            <person name="Zhou X.G."/>
        </authorList>
    </citation>
    <scope>NUCLEOTIDE SEQUENCE</scope>
    <source>
        <strain evidence="16">TX6</strain>
    </source>
</reference>
<evidence type="ECO:0000256" key="12">
    <source>
        <dbReference type="ARBA" id="ARBA00023239"/>
    </source>
</evidence>
<evidence type="ECO:0000259" key="15">
    <source>
        <dbReference type="Pfam" id="PF00291"/>
    </source>
</evidence>
<dbReference type="Gene3D" id="3.40.50.1100">
    <property type="match status" value="2"/>
</dbReference>
<comment type="catalytic activity">
    <reaction evidence="13 14">
        <text>(1S,2R)-1-C-(indol-3-yl)glycerol 3-phosphate + L-serine = D-glyceraldehyde 3-phosphate + L-tryptophan + H2O</text>
        <dbReference type="Rhea" id="RHEA:10532"/>
        <dbReference type="ChEBI" id="CHEBI:15377"/>
        <dbReference type="ChEBI" id="CHEBI:33384"/>
        <dbReference type="ChEBI" id="CHEBI:57912"/>
        <dbReference type="ChEBI" id="CHEBI:58866"/>
        <dbReference type="ChEBI" id="CHEBI:59776"/>
        <dbReference type="EC" id="4.2.1.20"/>
    </reaction>
</comment>
<dbReference type="AlphaFoldDB" id="A0AAN6JTR8"/>
<dbReference type="Pfam" id="PF00290">
    <property type="entry name" value="Trp_syntA"/>
    <property type="match status" value="1"/>
</dbReference>
<dbReference type="InterPro" id="IPR002028">
    <property type="entry name" value="Trp_synthase_suA"/>
</dbReference>
<dbReference type="CDD" id="cd06446">
    <property type="entry name" value="Trp-synth_B"/>
    <property type="match status" value="1"/>
</dbReference>
<evidence type="ECO:0000256" key="5">
    <source>
        <dbReference type="ARBA" id="ARBA00006095"/>
    </source>
</evidence>
<proteinExistence type="inferred from homology"/>
<dbReference type="EC" id="4.2.1.20" evidence="6 14"/>
<dbReference type="NCBIfam" id="TIGR00262">
    <property type="entry name" value="trpA"/>
    <property type="match status" value="1"/>
</dbReference>
<evidence type="ECO:0000256" key="13">
    <source>
        <dbReference type="ARBA" id="ARBA00049047"/>
    </source>
</evidence>
<evidence type="ECO:0000256" key="1">
    <source>
        <dbReference type="ARBA" id="ARBA00001933"/>
    </source>
</evidence>
<evidence type="ECO:0000313" key="17">
    <source>
        <dbReference type="Proteomes" id="UP001176517"/>
    </source>
</evidence>
<evidence type="ECO:0000256" key="10">
    <source>
        <dbReference type="ARBA" id="ARBA00022898"/>
    </source>
</evidence>
<evidence type="ECO:0000256" key="14">
    <source>
        <dbReference type="RuleBase" id="RU003663"/>
    </source>
</evidence>
<dbReference type="CDD" id="cd04724">
    <property type="entry name" value="Tryptophan_synthase_alpha"/>
    <property type="match status" value="1"/>
</dbReference>
<dbReference type="InterPro" id="IPR013785">
    <property type="entry name" value="Aldolase_TIM"/>
</dbReference>
<dbReference type="InterPro" id="IPR006653">
    <property type="entry name" value="Trp_synth_b_CS"/>
</dbReference>
<dbReference type="InterPro" id="IPR011060">
    <property type="entry name" value="RibuloseP-bd_barrel"/>
</dbReference>
<dbReference type="GO" id="GO:0005737">
    <property type="term" value="C:cytoplasm"/>
    <property type="evidence" value="ECO:0007669"/>
    <property type="project" value="TreeGrafter"/>
</dbReference>
<protein>
    <recommendedName>
        <fullName evidence="7 14">Tryptophan synthase</fullName>
        <ecNumber evidence="6 14">4.2.1.20</ecNumber>
    </recommendedName>
</protein>
<dbReference type="HAMAP" id="MF_00131">
    <property type="entry name" value="Trp_synth_alpha"/>
    <property type="match status" value="1"/>
</dbReference>
<comment type="similarity">
    <text evidence="4">In the C-terminal section; belongs to the TrpB family.</text>
</comment>
<evidence type="ECO:0000256" key="4">
    <source>
        <dbReference type="ARBA" id="ARBA00005761"/>
    </source>
</evidence>
<gene>
    <name evidence="16" type="ORF">OC846_003607</name>
</gene>
<dbReference type="PANTHER" id="PTHR48077:SF3">
    <property type="entry name" value="TRYPTOPHAN SYNTHASE"/>
    <property type="match status" value="1"/>
</dbReference>
<evidence type="ECO:0000256" key="6">
    <source>
        <dbReference type="ARBA" id="ARBA00012043"/>
    </source>
</evidence>
<keyword evidence="9 14" id="KW-0822">Tryptophan biosynthesis</keyword>
<dbReference type="Gene3D" id="3.20.20.70">
    <property type="entry name" value="Aldolase class I"/>
    <property type="match status" value="1"/>
</dbReference>
<keyword evidence="12 14" id="KW-0456">Lyase</keyword>
<dbReference type="SUPFAM" id="SSF53686">
    <property type="entry name" value="Tryptophan synthase beta subunit-like PLP-dependent enzymes"/>
    <property type="match status" value="1"/>
</dbReference>
<evidence type="ECO:0000256" key="2">
    <source>
        <dbReference type="ARBA" id="ARBA00003365"/>
    </source>
</evidence>
<dbReference type="FunFam" id="3.20.20.70:FF:000037">
    <property type="entry name" value="Tryptophan synthase alpha chain"/>
    <property type="match status" value="1"/>
</dbReference>
<keyword evidence="10 14" id="KW-0663">Pyridoxal phosphate</keyword>
<dbReference type="InterPro" id="IPR001926">
    <property type="entry name" value="TrpB-like_PALP"/>
</dbReference>
<name>A0AAN6JTR8_9BASI</name>
<comment type="caution">
    <text evidence="16">The sequence shown here is derived from an EMBL/GenBank/DDBJ whole genome shotgun (WGS) entry which is preliminary data.</text>
</comment>
<dbReference type="Proteomes" id="UP001176517">
    <property type="component" value="Unassembled WGS sequence"/>
</dbReference>
<dbReference type="SUPFAM" id="SSF51366">
    <property type="entry name" value="Ribulose-phoshate binding barrel"/>
    <property type="match status" value="1"/>
</dbReference>
<comment type="pathway">
    <text evidence="3 14">Amino-acid biosynthesis; L-tryptophan biosynthesis; L-tryptophan from chorismate: step 5/5.</text>
</comment>
<dbReference type="InterPro" id="IPR006654">
    <property type="entry name" value="Trp_synth_beta"/>
</dbReference>
<comment type="similarity">
    <text evidence="5">In the N-terminal section; belongs to the TrpA family.</text>
</comment>
<dbReference type="PANTHER" id="PTHR48077">
    <property type="entry name" value="TRYPTOPHAN SYNTHASE-RELATED"/>
    <property type="match status" value="1"/>
</dbReference>
<evidence type="ECO:0000256" key="11">
    <source>
        <dbReference type="ARBA" id="ARBA00023141"/>
    </source>
</evidence>
<dbReference type="HAMAP" id="MF_00133">
    <property type="entry name" value="Trp_synth_beta"/>
    <property type="match status" value="1"/>
</dbReference>
<feature type="domain" description="Tryptophan synthase beta chain-like PALP" evidence="15">
    <location>
        <begin position="360"/>
        <end position="684"/>
    </location>
</feature>
<keyword evidence="8 14" id="KW-0028">Amino-acid biosynthesis</keyword>
<dbReference type="InterPro" id="IPR023026">
    <property type="entry name" value="Trp_synth_beta/beta-like"/>
</dbReference>
<dbReference type="NCBIfam" id="TIGR00263">
    <property type="entry name" value="trpB"/>
    <property type="match status" value="1"/>
</dbReference>
<evidence type="ECO:0000256" key="7">
    <source>
        <dbReference type="ARBA" id="ARBA00018724"/>
    </source>
</evidence>
<comment type="cofactor">
    <cofactor evidence="1 14">
        <name>pyridoxal 5'-phosphate</name>
        <dbReference type="ChEBI" id="CHEBI:597326"/>
    </cofactor>
</comment>
<dbReference type="Pfam" id="PF00291">
    <property type="entry name" value="PALP"/>
    <property type="match status" value="1"/>
</dbReference>
<dbReference type="InterPro" id="IPR036052">
    <property type="entry name" value="TrpB-like_PALP_sf"/>
</dbReference>